<evidence type="ECO:0000256" key="5">
    <source>
        <dbReference type="ARBA" id="ARBA00022989"/>
    </source>
</evidence>
<dbReference type="InterPro" id="IPR000715">
    <property type="entry name" value="Glycosyl_transferase_4"/>
</dbReference>
<organism evidence="8">
    <name type="scientific">Lyngbya confervoides BDU141951</name>
    <dbReference type="NCBI Taxonomy" id="1574623"/>
    <lineage>
        <taxon>Bacteria</taxon>
        <taxon>Bacillati</taxon>
        <taxon>Cyanobacteriota</taxon>
        <taxon>Cyanophyceae</taxon>
        <taxon>Oscillatoriophycideae</taxon>
        <taxon>Oscillatoriales</taxon>
        <taxon>Microcoleaceae</taxon>
        <taxon>Lyngbya</taxon>
    </lineage>
</organism>
<feature type="binding site" evidence="7">
    <location>
        <position position="157"/>
    </location>
    <ligand>
        <name>Mg(2+)</name>
        <dbReference type="ChEBI" id="CHEBI:18420"/>
    </ligand>
</feature>
<dbReference type="PANTHER" id="PTHR22926">
    <property type="entry name" value="PHOSPHO-N-ACETYLMURAMOYL-PENTAPEPTIDE-TRANSFERASE"/>
    <property type="match status" value="1"/>
</dbReference>
<evidence type="ECO:0000313" key="8">
    <source>
        <dbReference type="EMBL" id="NEV66544.1"/>
    </source>
</evidence>
<evidence type="ECO:0000256" key="7">
    <source>
        <dbReference type="PIRSR" id="PIRSR600715-1"/>
    </source>
</evidence>
<accession>A0A0C1YDM2</accession>
<evidence type="ECO:0000256" key="1">
    <source>
        <dbReference type="ARBA" id="ARBA00004651"/>
    </source>
</evidence>
<keyword evidence="3" id="KW-0808">Transferase</keyword>
<dbReference type="AlphaFoldDB" id="A0A0C1YDM2"/>
<comment type="subcellular location">
    <subcellularLocation>
        <location evidence="1">Cell membrane</location>
        <topology evidence="1">Multi-pass membrane protein</topology>
    </subcellularLocation>
</comment>
<protein>
    <submittedName>
        <fullName evidence="8">Glycosyltransferase family 4 protein</fullName>
    </submittedName>
</protein>
<evidence type="ECO:0000256" key="6">
    <source>
        <dbReference type="ARBA" id="ARBA00023136"/>
    </source>
</evidence>
<evidence type="ECO:0000256" key="3">
    <source>
        <dbReference type="ARBA" id="ARBA00022679"/>
    </source>
</evidence>
<comment type="caution">
    <text evidence="8">The sequence shown here is derived from an EMBL/GenBank/DDBJ whole genome shotgun (WGS) entry which is preliminary data.</text>
</comment>
<dbReference type="Pfam" id="PF00953">
    <property type="entry name" value="Glycos_transf_4"/>
    <property type="match status" value="1"/>
</dbReference>
<proteinExistence type="predicted"/>
<keyword evidence="4" id="KW-0812">Transmembrane</keyword>
<sequence>MIGVLLSIGFSGVAAWALTGWLRQRFQQTLLDIPNDRSSHTQPTPRGGGLGFFIAFLGSALGAWLGQQFWPTLFAPLFPPVLAVAAVILPLAIVGMLDDRYNLSAKIRYAVQLGAAAIALFSFGLWPQPWLTLTPVTDILLGGVTLFGFTALVNFYNFMDGLDGLVASVTAAQLAFLAVYLQQPLWWLMVAALLGFLGWNWSPAKIFMGDVGSTVLGACVAIALIAPTVDPTRSFGAIAITLPLTADAIYTLSRRLLKGENIFQAHRTHLYQRLQQSGWSHRQVAGAYLGFTAIVAGLIGFGQGIGSLVAVGLSGALIFLGERYLHQRARLSESTSS</sequence>
<comment type="cofactor">
    <cofactor evidence="7">
        <name>Mg(2+)</name>
        <dbReference type="ChEBI" id="CHEBI:18420"/>
    </cofactor>
</comment>
<dbReference type="GO" id="GO:0016780">
    <property type="term" value="F:phosphotransferase activity, for other substituted phosphate groups"/>
    <property type="evidence" value="ECO:0007669"/>
    <property type="project" value="InterPro"/>
</dbReference>
<reference evidence="8" key="3">
    <citation type="submission" date="2020-02" db="EMBL/GenBank/DDBJ databases">
        <authorList>
            <person name="Sarangi A.N."/>
            <person name="Ghosh S."/>
            <person name="Mukherjee M."/>
            <person name="Tripathy S."/>
        </authorList>
    </citation>
    <scope>NUCLEOTIDE SEQUENCE</scope>
    <source>
        <strain evidence="8">BDU141951</strain>
    </source>
</reference>
<dbReference type="GO" id="GO:0044038">
    <property type="term" value="P:cell wall macromolecule biosynthetic process"/>
    <property type="evidence" value="ECO:0007669"/>
    <property type="project" value="TreeGrafter"/>
</dbReference>
<keyword evidence="7" id="KW-0460">Magnesium</keyword>
<gene>
    <name evidence="8" type="ORF">QQ91_005405</name>
</gene>
<dbReference type="GO" id="GO:0009103">
    <property type="term" value="P:lipopolysaccharide biosynthetic process"/>
    <property type="evidence" value="ECO:0007669"/>
    <property type="project" value="TreeGrafter"/>
</dbReference>
<dbReference type="EMBL" id="JTHE02000003">
    <property type="protein sequence ID" value="NEV66544.1"/>
    <property type="molecule type" value="Genomic_DNA"/>
</dbReference>
<keyword evidence="5" id="KW-1133">Transmembrane helix</keyword>
<dbReference type="CDD" id="cd06854">
    <property type="entry name" value="GT_WbpL_WbcO_like"/>
    <property type="match status" value="1"/>
</dbReference>
<name>A0A0C1YDM2_9CYAN</name>
<keyword evidence="2" id="KW-1003">Cell membrane</keyword>
<reference evidence="8" key="1">
    <citation type="submission" date="2014-11" db="EMBL/GenBank/DDBJ databases">
        <authorList>
            <person name="Malar M.C."/>
            <person name="Sen D."/>
            <person name="Tripathy S."/>
        </authorList>
    </citation>
    <scope>NUCLEOTIDE SEQUENCE</scope>
    <source>
        <strain evidence="8">BDU141951</strain>
    </source>
</reference>
<dbReference type="GO" id="GO:0005886">
    <property type="term" value="C:plasma membrane"/>
    <property type="evidence" value="ECO:0007669"/>
    <property type="project" value="UniProtKB-SubCell"/>
</dbReference>
<keyword evidence="7" id="KW-0479">Metal-binding</keyword>
<evidence type="ECO:0000256" key="4">
    <source>
        <dbReference type="ARBA" id="ARBA00022692"/>
    </source>
</evidence>
<feature type="binding site" evidence="7">
    <location>
        <position position="210"/>
    </location>
    <ligand>
        <name>Mg(2+)</name>
        <dbReference type="ChEBI" id="CHEBI:18420"/>
    </ligand>
</feature>
<dbReference type="GO" id="GO:0071555">
    <property type="term" value="P:cell wall organization"/>
    <property type="evidence" value="ECO:0007669"/>
    <property type="project" value="TreeGrafter"/>
</dbReference>
<keyword evidence="6" id="KW-0472">Membrane</keyword>
<dbReference type="GO" id="GO:0046872">
    <property type="term" value="F:metal ion binding"/>
    <property type="evidence" value="ECO:0007669"/>
    <property type="project" value="UniProtKB-KW"/>
</dbReference>
<evidence type="ECO:0000256" key="2">
    <source>
        <dbReference type="ARBA" id="ARBA00022475"/>
    </source>
</evidence>
<dbReference type="PANTHER" id="PTHR22926:SF3">
    <property type="entry name" value="UNDECAPRENYL-PHOSPHATE ALPHA-N-ACETYLGLUCOSAMINYL 1-PHOSPHATE TRANSFERASE"/>
    <property type="match status" value="1"/>
</dbReference>
<reference evidence="8" key="2">
    <citation type="journal article" date="2015" name="Genome Announc.">
        <title>Draft Genome Sequence of Filamentous Marine Cyanobacterium Lyngbya confervoides Strain BDU141951.</title>
        <authorList>
            <person name="Chandrababunaidu M.M."/>
            <person name="Sen D."/>
            <person name="Tripathy S."/>
        </authorList>
    </citation>
    <scope>NUCLEOTIDE SEQUENCE</scope>
    <source>
        <strain evidence="8">BDU141951</strain>
    </source>
</reference>